<name>A0A917VNG3_9NOCA</name>
<dbReference type="SUPFAM" id="SSF82607">
    <property type="entry name" value="YbaB-like"/>
    <property type="match status" value="1"/>
</dbReference>
<sequence>MWNGRITGGDSGSDAMMDALQEQVRRAAEIGQQRAQLIVSAATPDMRVTATVNADGHLIDLAFSADIERMSYDEIAAAVVATTRQAVVEIARRSSDLFEPLNDQRARMPKLSEFFEGLPDGEYLPASPGVASVVEPRGDVPTGTSAPESPVSVVTAHPDEDGPVMEFDDAVDIDSVAGDSSAVADRGWR</sequence>
<dbReference type="EMBL" id="BMMH01000002">
    <property type="protein sequence ID" value="GGK98602.1"/>
    <property type="molecule type" value="Genomic_DNA"/>
</dbReference>
<protein>
    <recommendedName>
        <fullName evidence="4">YbaB/EbfC family DNA-binding protein</fullName>
    </recommendedName>
</protein>
<accession>A0A917VNG3</accession>
<proteinExistence type="predicted"/>
<reference evidence="2" key="2">
    <citation type="submission" date="2020-09" db="EMBL/GenBank/DDBJ databases">
        <authorList>
            <person name="Sun Q."/>
            <person name="Zhou Y."/>
        </authorList>
    </citation>
    <scope>NUCLEOTIDE SEQUENCE</scope>
    <source>
        <strain evidence="2">CGMCC 4.3508</strain>
    </source>
</reference>
<organism evidence="2 3">
    <name type="scientific">Nocardia jinanensis</name>
    <dbReference type="NCBI Taxonomy" id="382504"/>
    <lineage>
        <taxon>Bacteria</taxon>
        <taxon>Bacillati</taxon>
        <taxon>Actinomycetota</taxon>
        <taxon>Actinomycetes</taxon>
        <taxon>Mycobacteriales</taxon>
        <taxon>Nocardiaceae</taxon>
        <taxon>Nocardia</taxon>
    </lineage>
</organism>
<dbReference type="InterPro" id="IPR036894">
    <property type="entry name" value="YbaB-like_sf"/>
</dbReference>
<evidence type="ECO:0000256" key="1">
    <source>
        <dbReference type="SAM" id="MobiDB-lite"/>
    </source>
</evidence>
<dbReference type="RefSeq" id="WP_189094065.1">
    <property type="nucleotide sequence ID" value="NZ_BMMH01000002.1"/>
</dbReference>
<dbReference type="Pfam" id="PF02575">
    <property type="entry name" value="YbaB_DNA_bd"/>
    <property type="match status" value="1"/>
</dbReference>
<dbReference type="Gene3D" id="3.30.1310.10">
    <property type="entry name" value="Nucleoid-associated protein YbaB-like domain"/>
    <property type="match status" value="1"/>
</dbReference>
<keyword evidence="3" id="KW-1185">Reference proteome</keyword>
<dbReference type="AlphaFoldDB" id="A0A917VNG3"/>
<comment type="caution">
    <text evidence="2">The sequence shown here is derived from an EMBL/GenBank/DDBJ whole genome shotgun (WGS) entry which is preliminary data.</text>
</comment>
<dbReference type="Proteomes" id="UP000638263">
    <property type="component" value="Unassembled WGS sequence"/>
</dbReference>
<dbReference type="GO" id="GO:0003677">
    <property type="term" value="F:DNA binding"/>
    <property type="evidence" value="ECO:0007669"/>
    <property type="project" value="InterPro"/>
</dbReference>
<dbReference type="InterPro" id="IPR004401">
    <property type="entry name" value="YbaB/EbfC"/>
</dbReference>
<evidence type="ECO:0000313" key="2">
    <source>
        <dbReference type="EMBL" id="GGK98602.1"/>
    </source>
</evidence>
<feature type="region of interest" description="Disordered" evidence="1">
    <location>
        <begin position="136"/>
        <end position="164"/>
    </location>
</feature>
<reference evidence="2" key="1">
    <citation type="journal article" date="2014" name="Int. J. Syst. Evol. Microbiol.">
        <title>Complete genome sequence of Corynebacterium casei LMG S-19264T (=DSM 44701T), isolated from a smear-ripened cheese.</title>
        <authorList>
            <consortium name="US DOE Joint Genome Institute (JGI-PGF)"/>
            <person name="Walter F."/>
            <person name="Albersmeier A."/>
            <person name="Kalinowski J."/>
            <person name="Ruckert C."/>
        </authorList>
    </citation>
    <scope>NUCLEOTIDE SEQUENCE</scope>
    <source>
        <strain evidence="2">CGMCC 4.3508</strain>
    </source>
</reference>
<evidence type="ECO:0000313" key="3">
    <source>
        <dbReference type="Proteomes" id="UP000638263"/>
    </source>
</evidence>
<evidence type="ECO:0008006" key="4">
    <source>
        <dbReference type="Google" id="ProtNLM"/>
    </source>
</evidence>
<gene>
    <name evidence="2" type="ORF">GCM10011588_11470</name>
</gene>